<keyword evidence="2" id="KW-0812">Transmembrane</keyword>
<dbReference type="RefSeq" id="WP_048897557.1">
    <property type="nucleotide sequence ID" value="NZ_AP024853.1"/>
</dbReference>
<dbReference type="Proteomes" id="UP000240481">
    <property type="component" value="Unassembled WGS sequence"/>
</dbReference>
<feature type="transmembrane region" description="Helical" evidence="2">
    <location>
        <begin position="231"/>
        <end position="252"/>
    </location>
</feature>
<keyword evidence="2" id="KW-1133">Transmembrane helix</keyword>
<name>A0A0J8Y2T1_9GAMM</name>
<dbReference type="STRING" id="680026.AB733_03840"/>
<comment type="caution">
    <text evidence="5">The sequence shown here is derived from an EMBL/GenBank/DDBJ whole genome shotgun (WGS) entry which is preliminary data.</text>
</comment>
<evidence type="ECO:0000313" key="5">
    <source>
        <dbReference type="EMBL" id="PSW25529.1"/>
    </source>
</evidence>
<gene>
    <name evidence="5" type="ORF">C9I94_07755</name>
</gene>
<dbReference type="PROSITE" id="PS51257">
    <property type="entry name" value="PROKAR_LIPOPROTEIN"/>
    <property type="match status" value="1"/>
</dbReference>
<dbReference type="InterPro" id="IPR025645">
    <property type="entry name" value="DUF4349"/>
</dbReference>
<feature type="chain" id="PRO_5030009295" evidence="3">
    <location>
        <begin position="21"/>
        <end position="268"/>
    </location>
</feature>
<protein>
    <submittedName>
        <fullName evidence="5">DUF4349 domain-containing protein</fullName>
    </submittedName>
</protein>
<feature type="signal peptide" evidence="3">
    <location>
        <begin position="1"/>
        <end position="20"/>
    </location>
</feature>
<proteinExistence type="predicted"/>
<keyword evidence="6" id="KW-1185">Reference proteome</keyword>
<evidence type="ECO:0000256" key="3">
    <source>
        <dbReference type="SAM" id="SignalP"/>
    </source>
</evidence>
<dbReference type="AlphaFoldDB" id="A0A0J8Y2T1"/>
<evidence type="ECO:0000313" key="6">
    <source>
        <dbReference type="Proteomes" id="UP000240481"/>
    </source>
</evidence>
<evidence type="ECO:0000259" key="4">
    <source>
        <dbReference type="Pfam" id="PF14257"/>
    </source>
</evidence>
<dbReference type="OrthoDB" id="5701987at2"/>
<keyword evidence="2" id="KW-0472">Membrane</keyword>
<evidence type="ECO:0000256" key="2">
    <source>
        <dbReference type="SAM" id="Phobius"/>
    </source>
</evidence>
<keyword evidence="1" id="KW-0175">Coiled coil</keyword>
<accession>A0A0J8Y2T1</accession>
<dbReference type="EMBL" id="PYLZ01000003">
    <property type="protein sequence ID" value="PSW25529.1"/>
    <property type="molecule type" value="Genomic_DNA"/>
</dbReference>
<keyword evidence="3" id="KW-0732">Signal</keyword>
<sequence length="268" mass="29860">MKKSVWVVLGLSLLSLMGCGDESQPYQSTTPQVYSEQGDAADDSTLAYYHSVSVELERKDVEPRYQDLLDKCQQVTEYQCTLTSSYLNTDRYIQANVEVRILPAGVNDFLALASLEGETKNLSTTSEDLTGAIVDNDQRLVMLMDYKKELLDLKKISGQDVSALVQIASELAQVQSQIETAQGEQAKLKQRVNLDVVSVSLYSYEPTSFMTPIKDAGNGFITNLSESIGQAITAVAYLLPWLPILAIFVYVLRKAWFFARRGKQKENS</sequence>
<feature type="domain" description="DUF4349" evidence="4">
    <location>
        <begin position="52"/>
        <end position="252"/>
    </location>
</feature>
<reference evidence="5 6" key="1">
    <citation type="submission" date="2018-01" db="EMBL/GenBank/DDBJ databases">
        <title>Whole genome sequencing of Histamine producing bacteria.</title>
        <authorList>
            <person name="Butler K."/>
        </authorList>
    </citation>
    <scope>NUCLEOTIDE SEQUENCE [LARGE SCALE GENOMIC DNA]</scope>
    <source>
        <strain evidence="5 6">DSM 24669</strain>
    </source>
</reference>
<dbReference type="Pfam" id="PF14257">
    <property type="entry name" value="DUF4349"/>
    <property type="match status" value="1"/>
</dbReference>
<feature type="coiled-coil region" evidence="1">
    <location>
        <begin position="164"/>
        <end position="191"/>
    </location>
</feature>
<organism evidence="5 6">
    <name type="scientific">Photobacterium swingsii</name>
    <dbReference type="NCBI Taxonomy" id="680026"/>
    <lineage>
        <taxon>Bacteria</taxon>
        <taxon>Pseudomonadati</taxon>
        <taxon>Pseudomonadota</taxon>
        <taxon>Gammaproteobacteria</taxon>
        <taxon>Vibrionales</taxon>
        <taxon>Vibrionaceae</taxon>
        <taxon>Photobacterium</taxon>
    </lineage>
</organism>
<evidence type="ECO:0000256" key="1">
    <source>
        <dbReference type="SAM" id="Coils"/>
    </source>
</evidence>